<evidence type="ECO:0000313" key="12">
    <source>
        <dbReference type="Proteomes" id="UP000325372"/>
    </source>
</evidence>
<comment type="subunit">
    <text evidence="9">The complex comprises the extracytoplasmic solute receptor protein and the two transmembrane proteins.</text>
</comment>
<keyword evidence="7 9" id="KW-0472">Membrane</keyword>
<dbReference type="GO" id="GO:0015740">
    <property type="term" value="P:C4-dicarboxylate transport"/>
    <property type="evidence" value="ECO:0007669"/>
    <property type="project" value="TreeGrafter"/>
</dbReference>
<dbReference type="GO" id="GO:0005886">
    <property type="term" value="C:plasma membrane"/>
    <property type="evidence" value="ECO:0007669"/>
    <property type="project" value="UniProtKB-SubCell"/>
</dbReference>
<dbReference type="PANTHER" id="PTHR35011">
    <property type="entry name" value="2,3-DIKETO-L-GULONATE TRAP TRANSPORTER SMALL PERMEASE PROTEIN YIAM"/>
    <property type="match status" value="1"/>
</dbReference>
<comment type="similarity">
    <text evidence="8 9">Belongs to the TRAP transporter small permease family.</text>
</comment>
<dbReference type="GO" id="GO:0022857">
    <property type="term" value="F:transmembrane transporter activity"/>
    <property type="evidence" value="ECO:0007669"/>
    <property type="project" value="UniProtKB-UniRule"/>
</dbReference>
<dbReference type="Pfam" id="PF04290">
    <property type="entry name" value="DctQ"/>
    <property type="match status" value="1"/>
</dbReference>
<dbReference type="Proteomes" id="UP000325372">
    <property type="component" value="Unassembled WGS sequence"/>
</dbReference>
<proteinExistence type="inferred from homology"/>
<gene>
    <name evidence="11" type="ORF">F3N42_00795</name>
</gene>
<evidence type="ECO:0000256" key="5">
    <source>
        <dbReference type="ARBA" id="ARBA00022692"/>
    </source>
</evidence>
<evidence type="ECO:0000256" key="9">
    <source>
        <dbReference type="RuleBase" id="RU369079"/>
    </source>
</evidence>
<dbReference type="RefSeq" id="WP_150862467.1">
    <property type="nucleotide sequence ID" value="NZ_VYXP01000001.1"/>
</dbReference>
<keyword evidence="5 9" id="KW-0812">Transmembrane</keyword>
<evidence type="ECO:0000259" key="10">
    <source>
        <dbReference type="Pfam" id="PF04290"/>
    </source>
</evidence>
<evidence type="ECO:0000256" key="2">
    <source>
        <dbReference type="ARBA" id="ARBA00022448"/>
    </source>
</evidence>
<reference evidence="11 12" key="1">
    <citation type="submission" date="2019-09" db="EMBL/GenBank/DDBJ databases">
        <title>Wenzhouxiangella sp. Genome sequencing and assembly.</title>
        <authorList>
            <person name="Zhang R."/>
        </authorList>
    </citation>
    <scope>NUCLEOTIDE SEQUENCE [LARGE SCALE GENOMIC DNA]</scope>
    <source>
        <strain evidence="11 12">W260</strain>
    </source>
</reference>
<evidence type="ECO:0000256" key="4">
    <source>
        <dbReference type="ARBA" id="ARBA00022519"/>
    </source>
</evidence>
<keyword evidence="6 9" id="KW-1133">Transmembrane helix</keyword>
<evidence type="ECO:0000256" key="3">
    <source>
        <dbReference type="ARBA" id="ARBA00022475"/>
    </source>
</evidence>
<feature type="transmembrane region" description="Helical" evidence="9">
    <location>
        <begin position="20"/>
        <end position="40"/>
    </location>
</feature>
<evidence type="ECO:0000256" key="7">
    <source>
        <dbReference type="ARBA" id="ARBA00023136"/>
    </source>
</evidence>
<keyword evidence="12" id="KW-1185">Reference proteome</keyword>
<keyword evidence="2 9" id="KW-0813">Transport</keyword>
<dbReference type="InterPro" id="IPR007387">
    <property type="entry name" value="TRAP_DctQ"/>
</dbReference>
<evidence type="ECO:0000313" key="11">
    <source>
        <dbReference type="EMBL" id="KAA9134117.1"/>
    </source>
</evidence>
<keyword evidence="3" id="KW-1003">Cell membrane</keyword>
<protein>
    <recommendedName>
        <fullName evidence="9">TRAP transporter small permease protein</fullName>
    </recommendedName>
</protein>
<organism evidence="11 12">
    <name type="scientific">Marinihelvus fidelis</name>
    <dbReference type="NCBI Taxonomy" id="2613842"/>
    <lineage>
        <taxon>Bacteria</taxon>
        <taxon>Pseudomonadati</taxon>
        <taxon>Pseudomonadota</taxon>
        <taxon>Gammaproteobacteria</taxon>
        <taxon>Chromatiales</taxon>
        <taxon>Wenzhouxiangellaceae</taxon>
        <taxon>Marinihelvus</taxon>
    </lineage>
</organism>
<dbReference type="AlphaFoldDB" id="A0A5N0TJ39"/>
<dbReference type="EMBL" id="VYXP01000001">
    <property type="protein sequence ID" value="KAA9134117.1"/>
    <property type="molecule type" value="Genomic_DNA"/>
</dbReference>
<comment type="caution">
    <text evidence="11">The sequence shown here is derived from an EMBL/GenBank/DDBJ whole genome shotgun (WGS) entry which is preliminary data.</text>
</comment>
<feature type="transmembrane region" description="Helical" evidence="9">
    <location>
        <begin position="126"/>
        <end position="150"/>
    </location>
</feature>
<evidence type="ECO:0000256" key="1">
    <source>
        <dbReference type="ARBA" id="ARBA00004429"/>
    </source>
</evidence>
<name>A0A5N0TJ39_9GAMM</name>
<accession>A0A5N0TJ39</accession>
<evidence type="ECO:0000256" key="6">
    <source>
        <dbReference type="ARBA" id="ARBA00022989"/>
    </source>
</evidence>
<feature type="domain" description="Tripartite ATP-independent periplasmic transporters DctQ component" evidence="10">
    <location>
        <begin position="26"/>
        <end position="151"/>
    </location>
</feature>
<evidence type="ECO:0000256" key="8">
    <source>
        <dbReference type="ARBA" id="ARBA00038436"/>
    </source>
</evidence>
<feature type="transmembrane region" description="Helical" evidence="9">
    <location>
        <begin position="52"/>
        <end position="68"/>
    </location>
</feature>
<dbReference type="PANTHER" id="PTHR35011:SF2">
    <property type="entry name" value="2,3-DIKETO-L-GULONATE TRAP TRANSPORTER SMALL PERMEASE PROTEIN YIAM"/>
    <property type="match status" value="1"/>
</dbReference>
<sequence length="167" mass="17546">MKLLTPLADGLEAVLKHVLVALMVALVGAVSWQVISRYVFSAPSSWTEEVARFLLIWVSLLGAAYSTRHRAHLGLDLLAQKVTGKAEAWLHGFTAFVIVLFALGVLVVGGGKLVALTWELKQTSAVLGIPVAIVYSVIPLTGALITLFALSPASGATTTDPVLGGES</sequence>
<comment type="function">
    <text evidence="9">Part of the tripartite ATP-independent periplasmic (TRAP) transport system.</text>
</comment>
<comment type="subcellular location">
    <subcellularLocation>
        <location evidence="1 9">Cell inner membrane</location>
        <topology evidence="1 9">Multi-pass membrane protein</topology>
    </subcellularLocation>
</comment>
<feature type="transmembrane region" description="Helical" evidence="9">
    <location>
        <begin position="88"/>
        <end position="114"/>
    </location>
</feature>
<keyword evidence="4 9" id="KW-0997">Cell inner membrane</keyword>
<dbReference type="InterPro" id="IPR055348">
    <property type="entry name" value="DctQ"/>
</dbReference>